<feature type="transmembrane region" description="Helical" evidence="1">
    <location>
        <begin position="23"/>
        <end position="44"/>
    </location>
</feature>
<comment type="caution">
    <text evidence="2">The sequence shown here is derived from an EMBL/GenBank/DDBJ whole genome shotgun (WGS) entry which is preliminary data.</text>
</comment>
<dbReference type="Proteomes" id="UP000324222">
    <property type="component" value="Unassembled WGS sequence"/>
</dbReference>
<dbReference type="AlphaFoldDB" id="A0A5B7FJV1"/>
<evidence type="ECO:0000313" key="3">
    <source>
        <dbReference type="Proteomes" id="UP000324222"/>
    </source>
</evidence>
<proteinExistence type="predicted"/>
<organism evidence="2 3">
    <name type="scientific">Portunus trituberculatus</name>
    <name type="common">Swimming crab</name>
    <name type="synonym">Neptunus trituberculatus</name>
    <dbReference type="NCBI Taxonomy" id="210409"/>
    <lineage>
        <taxon>Eukaryota</taxon>
        <taxon>Metazoa</taxon>
        <taxon>Ecdysozoa</taxon>
        <taxon>Arthropoda</taxon>
        <taxon>Crustacea</taxon>
        <taxon>Multicrustacea</taxon>
        <taxon>Malacostraca</taxon>
        <taxon>Eumalacostraca</taxon>
        <taxon>Eucarida</taxon>
        <taxon>Decapoda</taxon>
        <taxon>Pleocyemata</taxon>
        <taxon>Brachyura</taxon>
        <taxon>Eubrachyura</taxon>
        <taxon>Portunoidea</taxon>
        <taxon>Portunidae</taxon>
        <taxon>Portuninae</taxon>
        <taxon>Portunus</taxon>
    </lineage>
</organism>
<name>A0A5B7FJV1_PORTR</name>
<keyword evidence="3" id="KW-1185">Reference proteome</keyword>
<evidence type="ECO:0000256" key="1">
    <source>
        <dbReference type="SAM" id="Phobius"/>
    </source>
</evidence>
<protein>
    <submittedName>
        <fullName evidence="2">Uncharacterized protein</fullName>
    </submittedName>
</protein>
<dbReference type="EMBL" id="VSRR010006892">
    <property type="protein sequence ID" value="MPC45785.1"/>
    <property type="molecule type" value="Genomic_DNA"/>
</dbReference>
<keyword evidence="1" id="KW-0472">Membrane</keyword>
<accession>A0A5B7FJV1</accession>
<sequence>MGVNPYAASRVGMPCWKMVSASSSVRVTIMITSLAGMGLVAFTWGDNMFINFTRTPISMGWG</sequence>
<keyword evidence="1" id="KW-0812">Transmembrane</keyword>
<keyword evidence="1" id="KW-1133">Transmembrane helix</keyword>
<reference evidence="2 3" key="1">
    <citation type="submission" date="2019-05" db="EMBL/GenBank/DDBJ databases">
        <title>Another draft genome of Portunus trituberculatus and its Hox gene families provides insights of decapod evolution.</title>
        <authorList>
            <person name="Jeong J.-H."/>
            <person name="Song I."/>
            <person name="Kim S."/>
            <person name="Choi T."/>
            <person name="Kim D."/>
            <person name="Ryu S."/>
            <person name="Kim W."/>
        </authorList>
    </citation>
    <scope>NUCLEOTIDE SEQUENCE [LARGE SCALE GENOMIC DNA]</scope>
    <source>
        <tissue evidence="2">Muscle</tissue>
    </source>
</reference>
<evidence type="ECO:0000313" key="2">
    <source>
        <dbReference type="EMBL" id="MPC45785.1"/>
    </source>
</evidence>
<gene>
    <name evidence="2" type="ORF">E2C01_039490</name>
</gene>